<gene>
    <name evidence="2" type="ORF">EXIGLDRAFT_784286</name>
</gene>
<protein>
    <submittedName>
        <fullName evidence="2">Uncharacterized protein</fullName>
    </submittedName>
</protein>
<reference evidence="2 3" key="1">
    <citation type="journal article" date="2016" name="Mol. Biol. Evol.">
        <title>Comparative Genomics of Early-Diverging Mushroom-Forming Fungi Provides Insights into the Origins of Lignocellulose Decay Capabilities.</title>
        <authorList>
            <person name="Nagy L.G."/>
            <person name="Riley R."/>
            <person name="Tritt A."/>
            <person name="Adam C."/>
            <person name="Daum C."/>
            <person name="Floudas D."/>
            <person name="Sun H."/>
            <person name="Yadav J.S."/>
            <person name="Pangilinan J."/>
            <person name="Larsson K.H."/>
            <person name="Matsuura K."/>
            <person name="Barry K."/>
            <person name="Labutti K."/>
            <person name="Kuo R."/>
            <person name="Ohm R.A."/>
            <person name="Bhattacharya S.S."/>
            <person name="Shirouzu T."/>
            <person name="Yoshinaga Y."/>
            <person name="Martin F.M."/>
            <person name="Grigoriev I.V."/>
            <person name="Hibbett D.S."/>
        </authorList>
    </citation>
    <scope>NUCLEOTIDE SEQUENCE [LARGE SCALE GENOMIC DNA]</scope>
    <source>
        <strain evidence="2 3">HHB12029</strain>
    </source>
</reference>
<name>A0A166MJY6_EXIGL</name>
<keyword evidence="3" id="KW-1185">Reference proteome</keyword>
<feature type="region of interest" description="Disordered" evidence="1">
    <location>
        <begin position="57"/>
        <end position="92"/>
    </location>
</feature>
<proteinExistence type="predicted"/>
<feature type="compositionally biased region" description="Low complexity" evidence="1">
    <location>
        <begin position="58"/>
        <end position="75"/>
    </location>
</feature>
<dbReference type="Proteomes" id="UP000077266">
    <property type="component" value="Unassembled WGS sequence"/>
</dbReference>
<dbReference type="AlphaFoldDB" id="A0A166MJY6"/>
<evidence type="ECO:0000313" key="2">
    <source>
        <dbReference type="EMBL" id="KZV78115.1"/>
    </source>
</evidence>
<accession>A0A166MJY6</accession>
<dbReference type="EMBL" id="KV427118">
    <property type="protein sequence ID" value="KZV78115.1"/>
    <property type="molecule type" value="Genomic_DNA"/>
</dbReference>
<evidence type="ECO:0000313" key="3">
    <source>
        <dbReference type="Proteomes" id="UP000077266"/>
    </source>
</evidence>
<dbReference type="InParanoid" id="A0A166MJY6"/>
<evidence type="ECO:0000256" key="1">
    <source>
        <dbReference type="SAM" id="MobiDB-lite"/>
    </source>
</evidence>
<organism evidence="2 3">
    <name type="scientific">Exidia glandulosa HHB12029</name>
    <dbReference type="NCBI Taxonomy" id="1314781"/>
    <lineage>
        <taxon>Eukaryota</taxon>
        <taxon>Fungi</taxon>
        <taxon>Dikarya</taxon>
        <taxon>Basidiomycota</taxon>
        <taxon>Agaricomycotina</taxon>
        <taxon>Agaricomycetes</taxon>
        <taxon>Auriculariales</taxon>
        <taxon>Exidiaceae</taxon>
        <taxon>Exidia</taxon>
    </lineage>
</organism>
<sequence length="172" mass="18558">MSADLRKNDFWRQLEVPFLVQDSLGSAIDAQPSDGPPTPLSAARTLRLFRSPLLSGTEAPSALESGGEESASSGARVRGKSDRECASRRSSSCAYDLPRLTRASERAWAAKVAFRASRPLVNTDGTAGFEGALDPRLDSTFTEAIRMDGRALARVAERRCQRALACKKSLCP</sequence>